<comment type="catalytic activity">
    <reaction evidence="1">
        <text>ATP + protein L-histidine = ADP + protein N-phospho-L-histidine.</text>
        <dbReference type="EC" id="2.7.13.3"/>
    </reaction>
</comment>
<dbReference type="InterPro" id="IPR050428">
    <property type="entry name" value="TCS_sensor_his_kinase"/>
</dbReference>
<keyword evidence="10" id="KW-0067">ATP-binding</keyword>
<evidence type="ECO:0000256" key="11">
    <source>
        <dbReference type="ARBA" id="ARBA00022989"/>
    </source>
</evidence>
<dbReference type="RefSeq" id="WP_257633090.1">
    <property type="nucleotide sequence ID" value="NZ_JANIIC010000031.1"/>
</dbReference>
<evidence type="ECO:0000256" key="1">
    <source>
        <dbReference type="ARBA" id="ARBA00000085"/>
    </source>
</evidence>
<keyword evidence="6" id="KW-0808">Transferase</keyword>
<dbReference type="InterPro" id="IPR005467">
    <property type="entry name" value="His_kinase_dom"/>
</dbReference>
<evidence type="ECO:0000256" key="5">
    <source>
        <dbReference type="ARBA" id="ARBA00022553"/>
    </source>
</evidence>
<dbReference type="PANTHER" id="PTHR45436:SF5">
    <property type="entry name" value="SENSOR HISTIDINE KINASE TRCS"/>
    <property type="match status" value="1"/>
</dbReference>
<reference evidence="17" key="1">
    <citation type="submission" date="2022-06" db="EMBL/GenBank/DDBJ databases">
        <title>WGS of actinobacteria.</title>
        <authorList>
            <person name="Thawai C."/>
        </authorList>
    </citation>
    <scope>NUCLEOTIDE SEQUENCE</scope>
    <source>
        <strain evidence="17">DSM 42010</strain>
    </source>
</reference>
<dbReference type="GO" id="GO:0004673">
    <property type="term" value="F:protein histidine kinase activity"/>
    <property type="evidence" value="ECO:0007669"/>
    <property type="project" value="UniProtKB-EC"/>
</dbReference>
<keyword evidence="11 15" id="KW-1133">Transmembrane helix</keyword>
<accession>A0A9X2LZ40</accession>
<feature type="transmembrane region" description="Helical" evidence="15">
    <location>
        <begin position="173"/>
        <end position="194"/>
    </location>
</feature>
<keyword evidence="5" id="KW-0597">Phosphoprotein</keyword>
<dbReference type="SUPFAM" id="SSF55874">
    <property type="entry name" value="ATPase domain of HSP90 chaperone/DNA topoisomerase II/histidine kinase"/>
    <property type="match status" value="1"/>
</dbReference>
<dbReference type="SMART" id="SM00387">
    <property type="entry name" value="HATPase_c"/>
    <property type="match status" value="1"/>
</dbReference>
<keyword evidence="9 17" id="KW-0418">Kinase</keyword>
<dbReference type="Proteomes" id="UP001142400">
    <property type="component" value="Unassembled WGS sequence"/>
</dbReference>
<protein>
    <recommendedName>
        <fullName evidence="3">histidine kinase</fullName>
        <ecNumber evidence="3">2.7.13.3</ecNumber>
    </recommendedName>
</protein>
<dbReference type="Gene3D" id="3.30.450.20">
    <property type="entry name" value="PAS domain"/>
    <property type="match status" value="2"/>
</dbReference>
<dbReference type="GO" id="GO:0005524">
    <property type="term" value="F:ATP binding"/>
    <property type="evidence" value="ECO:0007669"/>
    <property type="project" value="UniProtKB-KW"/>
</dbReference>
<dbReference type="GO" id="GO:0000160">
    <property type="term" value="P:phosphorelay signal transduction system"/>
    <property type="evidence" value="ECO:0007669"/>
    <property type="project" value="UniProtKB-KW"/>
</dbReference>
<dbReference type="InterPro" id="IPR035965">
    <property type="entry name" value="PAS-like_dom_sf"/>
</dbReference>
<evidence type="ECO:0000259" key="16">
    <source>
        <dbReference type="PROSITE" id="PS50109"/>
    </source>
</evidence>
<dbReference type="InterPro" id="IPR036890">
    <property type="entry name" value="HATPase_C_sf"/>
</dbReference>
<dbReference type="PROSITE" id="PS50109">
    <property type="entry name" value="HIS_KIN"/>
    <property type="match status" value="1"/>
</dbReference>
<dbReference type="EC" id="2.7.13.3" evidence="3"/>
<keyword evidence="18" id="KW-1185">Reference proteome</keyword>
<evidence type="ECO:0000256" key="13">
    <source>
        <dbReference type="ARBA" id="ARBA00023136"/>
    </source>
</evidence>
<comment type="caution">
    <text evidence="17">The sequence shown here is derived from an EMBL/GenBank/DDBJ whole genome shotgun (WGS) entry which is preliminary data.</text>
</comment>
<dbReference type="EMBL" id="JANIIC010000031">
    <property type="protein sequence ID" value="MCQ8832239.1"/>
    <property type="molecule type" value="Genomic_DNA"/>
</dbReference>
<evidence type="ECO:0000256" key="12">
    <source>
        <dbReference type="ARBA" id="ARBA00023012"/>
    </source>
</evidence>
<sequence>MRIPRPRSLAGQLFAMQVVLVAALVAGCAVFAYVTDREQAVEAAQQRATATAAAVADSPSVAEAVRSEDPTARLQPYAEKVRRDTGVTFVTIMNTHGVRWAHPDPRQIGATYLGHIGPALRGRIFAETYTGTLGSSVRVVAPVRDHSAGGRITALVSAGITVETISAQVRRQLLALLVVAAAALAVGGLCAYVINARLRRHTHGMNAAELSRMHDYHEAALHAVREGLLMLDGRRRIALINDGGRELLGLPEDSVGRDVSELGLPPALTGALLATEPRVDELHLTAERVVVVNTSPVSSGEQRGTVVTLRDHTELQALSGELDSLRGFAEALRSQAHEAANRLHAVVSLIELGREDEAVDFATADLELAQALTDQVVGAVAEPVLAALLLGKAAQANERGVELVLAPDSRIDDGVLPPGLPARDLVTILGNLIDNATDAAAEGVGNDEAPRSARVTVTARADAGELTLRVTDTGAGLDPAATEDVFRRGWSTKSPGRGLGLALVQQAARRNAGTVEVSASEDGGADFTVRLPLTTPAPTP</sequence>
<evidence type="ECO:0000256" key="6">
    <source>
        <dbReference type="ARBA" id="ARBA00022679"/>
    </source>
</evidence>
<evidence type="ECO:0000256" key="3">
    <source>
        <dbReference type="ARBA" id="ARBA00012438"/>
    </source>
</evidence>
<keyword evidence="8" id="KW-0547">Nucleotide-binding</keyword>
<dbReference type="PROSITE" id="PS51257">
    <property type="entry name" value="PROKAR_LIPOPROTEIN"/>
    <property type="match status" value="1"/>
</dbReference>
<evidence type="ECO:0000256" key="8">
    <source>
        <dbReference type="ARBA" id="ARBA00022741"/>
    </source>
</evidence>
<dbReference type="PRINTS" id="PR00344">
    <property type="entry name" value="BCTRLSENSOR"/>
</dbReference>
<evidence type="ECO:0000313" key="17">
    <source>
        <dbReference type="EMBL" id="MCQ8832239.1"/>
    </source>
</evidence>
<dbReference type="SUPFAM" id="SSF103190">
    <property type="entry name" value="Sensory domain-like"/>
    <property type="match status" value="1"/>
</dbReference>
<dbReference type="Gene3D" id="3.30.565.10">
    <property type="entry name" value="Histidine kinase-like ATPase, C-terminal domain"/>
    <property type="match status" value="1"/>
</dbReference>
<comment type="subcellular location">
    <subcellularLocation>
        <location evidence="2">Cell membrane</location>
        <topology evidence="2">Multi-pass membrane protein</topology>
    </subcellularLocation>
</comment>
<keyword evidence="13 15" id="KW-0472">Membrane</keyword>
<keyword evidence="12" id="KW-0902">Two-component regulatory system</keyword>
<feature type="domain" description="Histidine kinase" evidence="16">
    <location>
        <begin position="306"/>
        <end position="535"/>
    </location>
</feature>
<dbReference type="InterPro" id="IPR003594">
    <property type="entry name" value="HATPase_dom"/>
</dbReference>
<evidence type="ECO:0000256" key="4">
    <source>
        <dbReference type="ARBA" id="ARBA00022475"/>
    </source>
</evidence>
<name>A0A9X2LZ40_STRMQ</name>
<dbReference type="InterPro" id="IPR029151">
    <property type="entry name" value="Sensor-like_sf"/>
</dbReference>
<evidence type="ECO:0000313" key="18">
    <source>
        <dbReference type="Proteomes" id="UP001142400"/>
    </source>
</evidence>
<evidence type="ECO:0000256" key="15">
    <source>
        <dbReference type="SAM" id="Phobius"/>
    </source>
</evidence>
<evidence type="ECO:0000256" key="10">
    <source>
        <dbReference type="ARBA" id="ARBA00022840"/>
    </source>
</evidence>
<dbReference type="SUPFAM" id="SSF55785">
    <property type="entry name" value="PYP-like sensor domain (PAS domain)"/>
    <property type="match status" value="1"/>
</dbReference>
<gene>
    <name evidence="17" type="ORF">NQU54_25055</name>
</gene>
<evidence type="ECO:0000256" key="2">
    <source>
        <dbReference type="ARBA" id="ARBA00004651"/>
    </source>
</evidence>
<keyword evidence="4" id="KW-1003">Cell membrane</keyword>
<dbReference type="InterPro" id="IPR033463">
    <property type="entry name" value="sCache_3"/>
</dbReference>
<proteinExistence type="predicted"/>
<dbReference type="GO" id="GO:0005886">
    <property type="term" value="C:plasma membrane"/>
    <property type="evidence" value="ECO:0007669"/>
    <property type="project" value="UniProtKB-SubCell"/>
</dbReference>
<evidence type="ECO:0000256" key="9">
    <source>
        <dbReference type="ARBA" id="ARBA00022777"/>
    </source>
</evidence>
<feature type="region of interest" description="Disordered" evidence="14">
    <location>
        <begin position="515"/>
        <end position="540"/>
    </location>
</feature>
<organism evidence="17 18">
    <name type="scientific">Streptomyces malaysiensis subsp. samsunensis</name>
    <dbReference type="NCBI Taxonomy" id="459658"/>
    <lineage>
        <taxon>Bacteria</taxon>
        <taxon>Bacillati</taxon>
        <taxon>Actinomycetota</taxon>
        <taxon>Actinomycetes</taxon>
        <taxon>Kitasatosporales</taxon>
        <taxon>Streptomycetaceae</taxon>
        <taxon>Streptomyces</taxon>
        <taxon>Streptomyces violaceusniger group</taxon>
    </lineage>
</organism>
<keyword evidence="7 15" id="KW-0812">Transmembrane</keyword>
<dbReference type="Pfam" id="PF02518">
    <property type="entry name" value="HATPase_c"/>
    <property type="match status" value="1"/>
</dbReference>
<dbReference type="AlphaFoldDB" id="A0A9X2LZ40"/>
<evidence type="ECO:0000256" key="14">
    <source>
        <dbReference type="SAM" id="MobiDB-lite"/>
    </source>
</evidence>
<dbReference type="PANTHER" id="PTHR45436">
    <property type="entry name" value="SENSOR HISTIDINE KINASE YKOH"/>
    <property type="match status" value="1"/>
</dbReference>
<dbReference type="InterPro" id="IPR004358">
    <property type="entry name" value="Sig_transdc_His_kin-like_C"/>
</dbReference>
<evidence type="ECO:0000256" key="7">
    <source>
        <dbReference type="ARBA" id="ARBA00022692"/>
    </source>
</evidence>
<dbReference type="Pfam" id="PF17203">
    <property type="entry name" value="sCache_3_2"/>
    <property type="match status" value="1"/>
</dbReference>